<organism evidence="2 3">
    <name type="scientific">Litorimonas cladophorae</name>
    <dbReference type="NCBI Taxonomy" id="1220491"/>
    <lineage>
        <taxon>Bacteria</taxon>
        <taxon>Pseudomonadati</taxon>
        <taxon>Pseudomonadota</taxon>
        <taxon>Alphaproteobacteria</taxon>
        <taxon>Maricaulales</taxon>
        <taxon>Robiginitomaculaceae</taxon>
    </lineage>
</organism>
<gene>
    <name evidence="2" type="ORF">GCM10011309_05640</name>
</gene>
<dbReference type="CDD" id="cd16279">
    <property type="entry name" value="metallo-hydrolase-like_MBL-fold"/>
    <property type="match status" value="1"/>
</dbReference>
<sequence length="272" mass="30715">MGMRAIILGCGSSGGVPRIGGDWGICDPNEPKNERTRSSILVQKWHGNGNPDSKDCTNILVDTSPDLRVQLLREDIRHLDAVFYTHDHADQSHGIDDLRAIAYRMRGQIPTYMDEHTKTHVFERFNYCFEMPEGRVHPPILALQDLISDHSVTEIEGPGGVVKVETMEVSHGPTPSLGFIFDNKIAYMPDVWGIEEETLERMSELECWIVDSLRYSQHPTHAHADKTMSWLAQSRVKSAVLTNLHIDMDYATLKAELPPIAVPAYDRMEVRV</sequence>
<dbReference type="SUPFAM" id="SSF56281">
    <property type="entry name" value="Metallo-hydrolase/oxidoreductase"/>
    <property type="match status" value="1"/>
</dbReference>
<dbReference type="AlphaFoldDB" id="A0A918KDJ6"/>
<dbReference type="PANTHER" id="PTHR42663:SF6">
    <property type="entry name" value="HYDROLASE C777.06C-RELATED"/>
    <property type="match status" value="1"/>
</dbReference>
<protein>
    <submittedName>
        <fullName evidence="2">Phosphoribosyl 1,2-cyclic phosphodiesterase</fullName>
    </submittedName>
</protein>
<evidence type="ECO:0000313" key="2">
    <source>
        <dbReference type="EMBL" id="GGX59018.1"/>
    </source>
</evidence>
<comment type="caution">
    <text evidence="2">The sequence shown here is derived from an EMBL/GenBank/DDBJ whole genome shotgun (WGS) entry which is preliminary data.</text>
</comment>
<evidence type="ECO:0000259" key="1">
    <source>
        <dbReference type="Pfam" id="PF12706"/>
    </source>
</evidence>
<proteinExistence type="predicted"/>
<dbReference type="EMBL" id="BMYV01000001">
    <property type="protein sequence ID" value="GGX59018.1"/>
    <property type="molecule type" value="Genomic_DNA"/>
</dbReference>
<evidence type="ECO:0000313" key="3">
    <source>
        <dbReference type="Proteomes" id="UP000600865"/>
    </source>
</evidence>
<accession>A0A918KDJ6</accession>
<name>A0A918KDJ6_9PROT</name>
<dbReference type="Proteomes" id="UP000600865">
    <property type="component" value="Unassembled WGS sequence"/>
</dbReference>
<dbReference type="Pfam" id="PF12706">
    <property type="entry name" value="Lactamase_B_2"/>
    <property type="match status" value="1"/>
</dbReference>
<dbReference type="Gene3D" id="3.60.15.10">
    <property type="entry name" value="Ribonuclease Z/Hydroxyacylglutathione hydrolase-like"/>
    <property type="match status" value="1"/>
</dbReference>
<dbReference type="PANTHER" id="PTHR42663">
    <property type="entry name" value="HYDROLASE C777.06C-RELATED-RELATED"/>
    <property type="match status" value="1"/>
</dbReference>
<dbReference type="InterPro" id="IPR001279">
    <property type="entry name" value="Metallo-B-lactamas"/>
</dbReference>
<keyword evidence="3" id="KW-1185">Reference proteome</keyword>
<reference evidence="2 3" key="1">
    <citation type="journal article" date="2014" name="Int. J. Syst. Evol. Microbiol.">
        <title>Complete genome sequence of Corynebacterium casei LMG S-19264T (=DSM 44701T), isolated from a smear-ripened cheese.</title>
        <authorList>
            <consortium name="US DOE Joint Genome Institute (JGI-PGF)"/>
            <person name="Walter F."/>
            <person name="Albersmeier A."/>
            <person name="Kalinowski J."/>
            <person name="Ruckert C."/>
        </authorList>
    </citation>
    <scope>NUCLEOTIDE SEQUENCE [LARGE SCALE GENOMIC DNA]</scope>
    <source>
        <strain evidence="2 3">KCTC 23968</strain>
    </source>
</reference>
<feature type="domain" description="Metallo-beta-lactamase" evidence="1">
    <location>
        <begin position="57"/>
        <end position="242"/>
    </location>
</feature>
<dbReference type="InterPro" id="IPR036866">
    <property type="entry name" value="RibonucZ/Hydroxyglut_hydro"/>
</dbReference>